<evidence type="ECO:0000256" key="2">
    <source>
        <dbReference type="ARBA" id="ARBA00012334"/>
    </source>
</evidence>
<dbReference type="NCBIfam" id="TIGR00214">
    <property type="entry name" value="lipB"/>
    <property type="match status" value="1"/>
</dbReference>
<dbReference type="PIRSF" id="PIRSF016262">
    <property type="entry name" value="LPLase"/>
    <property type="match status" value="1"/>
</dbReference>
<dbReference type="GO" id="GO:0009249">
    <property type="term" value="P:protein lipoylation"/>
    <property type="evidence" value="ECO:0007669"/>
    <property type="project" value="InterPro"/>
</dbReference>
<name>A0A160TS75_9ZZZZ</name>
<gene>
    <name evidence="7" type="ORF">MGWOODY_XGa1125</name>
</gene>
<dbReference type="InterPro" id="IPR020605">
    <property type="entry name" value="Octanoyltransferase_CS"/>
</dbReference>
<dbReference type="Gene3D" id="3.30.930.10">
    <property type="entry name" value="Bira Bifunctional Protein, Domain 2"/>
    <property type="match status" value="1"/>
</dbReference>
<dbReference type="PROSITE" id="PS51733">
    <property type="entry name" value="BPL_LPL_CATALYTIC"/>
    <property type="match status" value="1"/>
</dbReference>
<dbReference type="SUPFAM" id="SSF55681">
    <property type="entry name" value="Class II aaRS and biotin synthetases"/>
    <property type="match status" value="1"/>
</dbReference>
<dbReference type="GO" id="GO:0033819">
    <property type="term" value="F:lipoyl(octanoyl) transferase activity"/>
    <property type="evidence" value="ECO:0007669"/>
    <property type="project" value="UniProtKB-EC"/>
</dbReference>
<evidence type="ECO:0000256" key="1">
    <source>
        <dbReference type="ARBA" id="ARBA00004821"/>
    </source>
</evidence>
<dbReference type="PROSITE" id="PS01313">
    <property type="entry name" value="LIPB"/>
    <property type="match status" value="1"/>
</dbReference>
<accession>A0A160TS75</accession>
<evidence type="ECO:0000256" key="5">
    <source>
        <dbReference type="ARBA" id="ARBA00023315"/>
    </source>
</evidence>
<dbReference type="AlphaFoldDB" id="A0A160TS75"/>
<evidence type="ECO:0000256" key="3">
    <source>
        <dbReference type="ARBA" id="ARBA00022490"/>
    </source>
</evidence>
<dbReference type="CDD" id="cd16444">
    <property type="entry name" value="LipB"/>
    <property type="match status" value="1"/>
</dbReference>
<evidence type="ECO:0000313" key="7">
    <source>
        <dbReference type="EMBL" id="CUS52153.1"/>
    </source>
</evidence>
<protein>
    <recommendedName>
        <fullName evidence="2">lipoyl(octanoyl) transferase</fullName>
        <ecNumber evidence="2">2.3.1.181</ecNumber>
    </recommendedName>
</protein>
<dbReference type="UniPathway" id="UPA00538">
    <property type="reaction ID" value="UER00592"/>
</dbReference>
<comment type="pathway">
    <text evidence="1">Protein modification; protein lipoylation via endogenous pathway; protein N(6)-(lipoyl)lysine from octanoyl-[acyl-carrier-protein]: step 1/2.</text>
</comment>
<feature type="domain" description="BPL/LPL catalytic" evidence="6">
    <location>
        <begin position="30"/>
        <end position="205"/>
    </location>
</feature>
<dbReference type="NCBIfam" id="NF010922">
    <property type="entry name" value="PRK14342.1"/>
    <property type="match status" value="1"/>
</dbReference>
<dbReference type="InterPro" id="IPR004143">
    <property type="entry name" value="BPL_LPL_catalytic"/>
</dbReference>
<dbReference type="Pfam" id="PF21948">
    <property type="entry name" value="LplA-B_cat"/>
    <property type="match status" value="1"/>
</dbReference>
<reference evidence="7" key="1">
    <citation type="submission" date="2015-10" db="EMBL/GenBank/DDBJ databases">
        <authorList>
            <person name="Gilbert D.G."/>
        </authorList>
    </citation>
    <scope>NUCLEOTIDE SEQUENCE</scope>
</reference>
<keyword evidence="4 7" id="KW-0808">Transferase</keyword>
<sequence length="215" mass="23625">MDFIVVRDFGLKPYHSVLNDMQRFTQMRTQGTADQIWYVQHPAVYTRGVSCHDLPRGEGRDLELVDSDRGGQITYHGPGQLIAYLLLDLRRCGLGVRGLVARVEQVIVQLLANHELSGDIRPGAPGVYIDGKKIAALGLRIRNGCTYHGLSLNVDMDLSPFGFIDPCGYQDLAVTQLKSYGISVPLSIIQDELTDLFVSSLGYGSTVAGPSMKKD</sequence>
<dbReference type="FunFam" id="3.30.930.10:FF:000020">
    <property type="entry name" value="Octanoyltransferase"/>
    <property type="match status" value="1"/>
</dbReference>
<organism evidence="7">
    <name type="scientific">hydrothermal vent metagenome</name>
    <dbReference type="NCBI Taxonomy" id="652676"/>
    <lineage>
        <taxon>unclassified sequences</taxon>
        <taxon>metagenomes</taxon>
        <taxon>ecological metagenomes</taxon>
    </lineage>
</organism>
<evidence type="ECO:0000259" key="6">
    <source>
        <dbReference type="PROSITE" id="PS51733"/>
    </source>
</evidence>
<keyword evidence="3" id="KW-0963">Cytoplasm</keyword>
<dbReference type="HAMAP" id="MF_00013">
    <property type="entry name" value="LipB"/>
    <property type="match status" value="1"/>
</dbReference>
<keyword evidence="5" id="KW-0012">Acyltransferase</keyword>
<dbReference type="EC" id="2.3.1.181" evidence="2"/>
<dbReference type="EMBL" id="CZRL01000077">
    <property type="protein sequence ID" value="CUS52153.1"/>
    <property type="molecule type" value="Genomic_DNA"/>
</dbReference>
<dbReference type="InterPro" id="IPR045864">
    <property type="entry name" value="aa-tRNA-synth_II/BPL/LPL"/>
</dbReference>
<dbReference type="PANTHER" id="PTHR10993:SF7">
    <property type="entry name" value="LIPOYLTRANSFERASE 2, MITOCHONDRIAL-RELATED"/>
    <property type="match status" value="1"/>
</dbReference>
<dbReference type="InterPro" id="IPR000544">
    <property type="entry name" value="Octanoyltransferase"/>
</dbReference>
<proteinExistence type="inferred from homology"/>
<evidence type="ECO:0000256" key="4">
    <source>
        <dbReference type="ARBA" id="ARBA00022679"/>
    </source>
</evidence>
<dbReference type="PANTHER" id="PTHR10993">
    <property type="entry name" value="OCTANOYLTRANSFERASE"/>
    <property type="match status" value="1"/>
</dbReference>